<evidence type="ECO:0000313" key="2">
    <source>
        <dbReference type="Proteomes" id="UP000007151"/>
    </source>
</evidence>
<evidence type="ECO:0000313" key="1">
    <source>
        <dbReference type="EMBL" id="OWR47729.1"/>
    </source>
</evidence>
<keyword evidence="2" id="KW-1185">Reference proteome</keyword>
<gene>
    <name evidence="1" type="ORF">KGM_215620</name>
</gene>
<dbReference type="KEGG" id="dpl:KGM_215620"/>
<accession>A0A212F1W8</accession>
<organism evidence="1 2">
    <name type="scientific">Danaus plexippus plexippus</name>
    <dbReference type="NCBI Taxonomy" id="278856"/>
    <lineage>
        <taxon>Eukaryota</taxon>
        <taxon>Metazoa</taxon>
        <taxon>Ecdysozoa</taxon>
        <taxon>Arthropoda</taxon>
        <taxon>Hexapoda</taxon>
        <taxon>Insecta</taxon>
        <taxon>Pterygota</taxon>
        <taxon>Neoptera</taxon>
        <taxon>Endopterygota</taxon>
        <taxon>Lepidoptera</taxon>
        <taxon>Glossata</taxon>
        <taxon>Ditrysia</taxon>
        <taxon>Papilionoidea</taxon>
        <taxon>Nymphalidae</taxon>
        <taxon>Danainae</taxon>
        <taxon>Danaini</taxon>
        <taxon>Danaina</taxon>
        <taxon>Danaus</taxon>
        <taxon>Danaus</taxon>
    </lineage>
</organism>
<comment type="caution">
    <text evidence="1">The sequence shown here is derived from an EMBL/GenBank/DDBJ whole genome shotgun (WGS) entry which is preliminary data.</text>
</comment>
<dbReference type="EMBL" id="AGBW02010786">
    <property type="protein sequence ID" value="OWR47729.1"/>
    <property type="molecule type" value="Genomic_DNA"/>
</dbReference>
<dbReference type="Proteomes" id="UP000007151">
    <property type="component" value="Unassembled WGS sequence"/>
</dbReference>
<proteinExistence type="predicted"/>
<dbReference type="eggNOG" id="ENOG502TB85">
    <property type="taxonomic scope" value="Eukaryota"/>
</dbReference>
<name>A0A212F1W8_DANPL</name>
<sequence>MRLKQLELDDINLQIQIVNTKLSVRDGEYNERKKLLRKKTEQLNKIRAKVREVIAADKELRDVIKDNISWDEEMDCDNNTREEECTFIVELLKELKYDQVVPDIDVGVSGPASGQRIDSGENRSAADSECKQDCQIKIVKVTNVYKVAYLRHYIRQKRLRRANKQAMLRKKMDDIKKLLDDWQRTLNMVINSKVPLINMNSQYIDIPSQEAMGDCFKQNFYILSDSDSDFRNSVDNCHDDYMDYNGENAFTREYCDLKEYGDSIEADEKCTCNKTPGVLFVVPEETRSQLEIEEIKNNTD</sequence>
<dbReference type="AlphaFoldDB" id="A0A212F1W8"/>
<protein>
    <submittedName>
        <fullName evidence="1">Uncharacterized protein</fullName>
    </submittedName>
</protein>
<reference evidence="1 2" key="1">
    <citation type="journal article" date="2011" name="Cell">
        <title>The monarch butterfly genome yields insights into long-distance migration.</title>
        <authorList>
            <person name="Zhan S."/>
            <person name="Merlin C."/>
            <person name="Boore J.L."/>
            <person name="Reppert S.M."/>
        </authorList>
    </citation>
    <scope>NUCLEOTIDE SEQUENCE [LARGE SCALE GENOMIC DNA]</scope>
    <source>
        <strain evidence="1">F-2</strain>
    </source>
</reference>
<dbReference type="InParanoid" id="A0A212F1W8"/>